<dbReference type="InterPro" id="IPR008313">
    <property type="entry name" value="GH125"/>
</dbReference>
<keyword evidence="4" id="KW-1185">Reference proteome</keyword>
<dbReference type="Proteomes" id="UP000654075">
    <property type="component" value="Unassembled WGS sequence"/>
</dbReference>
<evidence type="ECO:0000313" key="4">
    <source>
        <dbReference type="Proteomes" id="UP000654075"/>
    </source>
</evidence>
<reference evidence="3" key="1">
    <citation type="submission" date="2021-02" db="EMBL/GenBank/DDBJ databases">
        <authorList>
            <person name="Dougan E. K."/>
            <person name="Rhodes N."/>
            <person name="Thang M."/>
            <person name="Chan C."/>
        </authorList>
    </citation>
    <scope>NUCLEOTIDE SEQUENCE</scope>
</reference>
<dbReference type="Pfam" id="PF06824">
    <property type="entry name" value="Glyco_hydro_125"/>
    <property type="match status" value="2"/>
</dbReference>
<dbReference type="EMBL" id="CAJNNV010025664">
    <property type="protein sequence ID" value="CAE8615594.1"/>
    <property type="molecule type" value="Genomic_DNA"/>
</dbReference>
<evidence type="ECO:0000313" key="3">
    <source>
        <dbReference type="EMBL" id="CAE8615594.1"/>
    </source>
</evidence>
<evidence type="ECO:0000256" key="1">
    <source>
        <dbReference type="SAM" id="MobiDB-lite"/>
    </source>
</evidence>
<sequence length="511" mass="57603">MWKGRLALVAALLLETANCSCFSDDSAAGVCLLQLKSSSSRLFSAARLSKLHEEARKTIAKEAEQVAGRIRSGNQELSQDEREHLARMFQQTYQFSAAKAWSIFEKDNTTLVSTGDIRQMWLRDSSVQNEVYLPLAARSDGVYAVLASIMKRQVRFMSEDMYASAFDPLGPNKEECPRTQSCPNCRCDTCQPACGPFTYQHDFELDAPLFVMKFHYDAWKATGKTAHLDQDFAVVAREVLELLRTEQHHNAKSQYFYKAEKSQVADGTGLVWSFARPSDDQTELGYNIPQNMMVVVVTSMISEMASEVLKDKGLSKEAADISNEVEAAIEKYAVGQQGNNSKMYAFEVDGKGRQLFLDDANMPNLLWLPFLGYKDRLGIYQDTRRYDLSARNPNFFQDQQQQQEQAFPVAESGRSPVEGLGSTHESHGLRPGGSRECRGHCIWHLGLIAEGTTSQNKSEKVRILREILKTDASTNLLHEGFSPENPSQYNRDQFGWADSFFARWMLKDFAS</sequence>
<dbReference type="PANTHER" id="PTHR31047:SF0">
    <property type="entry name" value="MEIOTICALLY UP-REGULATED GENE 157 PROTEIN"/>
    <property type="match status" value="1"/>
</dbReference>
<dbReference type="InterPro" id="IPR008928">
    <property type="entry name" value="6-hairpin_glycosidase_sf"/>
</dbReference>
<dbReference type="PIRSF" id="PIRSF028846">
    <property type="entry name" value="UCP028846"/>
    <property type="match status" value="1"/>
</dbReference>
<feature type="chain" id="PRO_5032363116" description="Alpha,alpha-trehalase" evidence="2">
    <location>
        <begin position="22"/>
        <end position="511"/>
    </location>
</feature>
<dbReference type="OrthoDB" id="7771656at2759"/>
<feature type="region of interest" description="Disordered" evidence="1">
    <location>
        <begin position="398"/>
        <end position="432"/>
    </location>
</feature>
<dbReference type="OMA" id="IMEHGRE"/>
<accession>A0A813FYB7</accession>
<gene>
    <name evidence="3" type="ORF">PGLA1383_LOCUS33308</name>
</gene>
<dbReference type="PANTHER" id="PTHR31047">
    <property type="entry name" value="MEIOTICALLY UP-REGULATED GENE 157 PROTEIN"/>
    <property type="match status" value="1"/>
</dbReference>
<organism evidence="3 4">
    <name type="scientific">Polarella glacialis</name>
    <name type="common">Dinoflagellate</name>
    <dbReference type="NCBI Taxonomy" id="89957"/>
    <lineage>
        <taxon>Eukaryota</taxon>
        <taxon>Sar</taxon>
        <taxon>Alveolata</taxon>
        <taxon>Dinophyceae</taxon>
        <taxon>Suessiales</taxon>
        <taxon>Suessiaceae</taxon>
        <taxon>Polarella</taxon>
    </lineage>
</organism>
<protein>
    <recommendedName>
        <fullName evidence="5">Alpha,alpha-trehalase</fullName>
    </recommendedName>
</protein>
<feature type="signal peptide" evidence="2">
    <location>
        <begin position="1"/>
        <end position="21"/>
    </location>
</feature>
<evidence type="ECO:0000256" key="2">
    <source>
        <dbReference type="SAM" id="SignalP"/>
    </source>
</evidence>
<dbReference type="GO" id="GO:0005975">
    <property type="term" value="P:carbohydrate metabolic process"/>
    <property type="evidence" value="ECO:0007669"/>
    <property type="project" value="InterPro"/>
</dbReference>
<dbReference type="InterPro" id="IPR012341">
    <property type="entry name" value="6hp_glycosidase-like_sf"/>
</dbReference>
<name>A0A813FYB7_POLGL</name>
<dbReference type="Gene3D" id="1.50.10.10">
    <property type="match status" value="1"/>
</dbReference>
<keyword evidence="2" id="KW-0732">Signal</keyword>
<dbReference type="SMART" id="SM01149">
    <property type="entry name" value="DUF1237"/>
    <property type="match status" value="1"/>
</dbReference>
<dbReference type="AlphaFoldDB" id="A0A813FYB7"/>
<comment type="caution">
    <text evidence="3">The sequence shown here is derived from an EMBL/GenBank/DDBJ whole genome shotgun (WGS) entry which is preliminary data.</text>
</comment>
<dbReference type="SUPFAM" id="SSF48208">
    <property type="entry name" value="Six-hairpin glycosidases"/>
    <property type="match status" value="1"/>
</dbReference>
<evidence type="ECO:0008006" key="5">
    <source>
        <dbReference type="Google" id="ProtNLM"/>
    </source>
</evidence>
<proteinExistence type="predicted"/>